<sequence length="920" mass="105501">MGQQTLSEGVELDATTLARRVLAGRIAFVDLEERFISLLSQDINKVKPLAQMLERHHGQLPPHHEAKALWLIARYTEVCSQHRLTIRWARAAKTRFEHLGLGHNVHQCLRLLGSAYHFLGNYEKAVESFEAILAEDGIANLERLKVTSNLGVMEYRRHNYGPALRYFSQAGEILKQEPQPRLEAILRHNMANTQVCINAFSEAESNYQTARTLFQEQGLTLYEAMVLQAFGNLYTILGQFYMAEQRLIEAREGYARAGDDFGAALCDFDLYRMFILLNRFDEALDQVEELVLGFKRLGRVMEQGQVCYHAIEAALALGEEELAGEYLDRAMRLFRREKNTHYLARCDLYRARLAARRNRGKRALFYLDRAVQAFVATGHKELELIGLLDAVRYRKGRATAAEITRLKNLIKVPLSPRVRTEALLVISQDWYDKRQFKRSCDLLFEAIGTIEAERASIAVSSQRKSFFNDKAEIYGLLIERLYQWGHAEAKRWMFRVIELSRSRLMTEKMSREGRAAGVLNRDEPLLLEMDREHNRLNQLNRKLQGLLTQDQTSALEMKALQESKQEVRRRINLLRGRMRDSARLGLYFPIDLDVGEIQKLMPEGHLLVCFFLGQSGLYRLTLGKQTLHTRLLPCDKRFLREINQLQATASMIHPAPNRLMRLIELSDRLSEVLVPPQVASCRHVTYVFHRELHRFPAALLRFRGRFLLETNTLNQCQNLSMYYFALKRASRPRHRPLFYFSDDAADPRAPERGILGELYPGAVCPDRWRAEDVQEAWPNADVIHFAGHCAFNRHHPDESYLLLGGAKVFLRDLAQLRLAQPFINLASCRSGAVVVAEGNEPRGFVISLFAAGAGQVLASQWDINDEKTGDWMAHFYRELPNGAARAYQAACLAMMKQEPDPHYWAGFCLLGRPCSHGDIS</sequence>
<evidence type="ECO:0000256" key="1">
    <source>
        <dbReference type="SAM" id="Coils"/>
    </source>
</evidence>
<feature type="domain" description="CHAT" evidence="2">
    <location>
        <begin position="666"/>
        <end position="911"/>
    </location>
</feature>
<comment type="caution">
    <text evidence="3">The sequence shown here is derived from an EMBL/GenBank/DDBJ whole genome shotgun (WGS) entry which is preliminary data.</text>
</comment>
<reference evidence="3" key="1">
    <citation type="submission" date="2021-03" db="EMBL/GenBank/DDBJ databases">
        <authorList>
            <person name="Wang G."/>
        </authorList>
    </citation>
    <scope>NUCLEOTIDE SEQUENCE</scope>
    <source>
        <strain evidence="3">KCTC 12899</strain>
    </source>
</reference>
<gene>
    <name evidence="3" type="ORF">J3U88_32825</name>
</gene>
<dbReference type="Proteomes" id="UP000664417">
    <property type="component" value="Unassembled WGS sequence"/>
</dbReference>
<proteinExistence type="predicted"/>
<dbReference type="SMART" id="SM00028">
    <property type="entry name" value="TPR"/>
    <property type="match status" value="4"/>
</dbReference>
<evidence type="ECO:0000259" key="2">
    <source>
        <dbReference type="Pfam" id="PF12770"/>
    </source>
</evidence>
<dbReference type="InterPro" id="IPR011990">
    <property type="entry name" value="TPR-like_helical_dom_sf"/>
</dbReference>
<keyword evidence="4" id="KW-1185">Reference proteome</keyword>
<evidence type="ECO:0000313" key="3">
    <source>
        <dbReference type="EMBL" id="MBO1323296.1"/>
    </source>
</evidence>
<evidence type="ECO:0000313" key="4">
    <source>
        <dbReference type="Proteomes" id="UP000664417"/>
    </source>
</evidence>
<accession>A0A8J7QCQ8</accession>
<dbReference type="InterPro" id="IPR019734">
    <property type="entry name" value="TPR_rpt"/>
</dbReference>
<feature type="coiled-coil region" evidence="1">
    <location>
        <begin position="529"/>
        <end position="577"/>
    </location>
</feature>
<dbReference type="Gene3D" id="1.25.40.10">
    <property type="entry name" value="Tetratricopeptide repeat domain"/>
    <property type="match status" value="2"/>
</dbReference>
<keyword evidence="1" id="KW-0175">Coiled coil</keyword>
<dbReference type="SUPFAM" id="SSF48452">
    <property type="entry name" value="TPR-like"/>
    <property type="match status" value="2"/>
</dbReference>
<organism evidence="3 4">
    <name type="scientific">Acanthopleuribacter pedis</name>
    <dbReference type="NCBI Taxonomy" id="442870"/>
    <lineage>
        <taxon>Bacteria</taxon>
        <taxon>Pseudomonadati</taxon>
        <taxon>Acidobacteriota</taxon>
        <taxon>Holophagae</taxon>
        <taxon>Acanthopleuribacterales</taxon>
        <taxon>Acanthopleuribacteraceae</taxon>
        <taxon>Acanthopleuribacter</taxon>
    </lineage>
</organism>
<dbReference type="RefSeq" id="WP_207863425.1">
    <property type="nucleotide sequence ID" value="NZ_JAFREP010000056.1"/>
</dbReference>
<dbReference type="AlphaFoldDB" id="A0A8J7QCQ8"/>
<dbReference type="Pfam" id="PF12770">
    <property type="entry name" value="CHAT"/>
    <property type="match status" value="1"/>
</dbReference>
<dbReference type="InterPro" id="IPR024983">
    <property type="entry name" value="CHAT_dom"/>
</dbReference>
<name>A0A8J7QCQ8_9BACT</name>
<protein>
    <submittedName>
        <fullName evidence="3">CHAT domain-containing protein</fullName>
    </submittedName>
</protein>
<dbReference type="EMBL" id="JAFREP010000056">
    <property type="protein sequence ID" value="MBO1323296.1"/>
    <property type="molecule type" value="Genomic_DNA"/>
</dbReference>
<dbReference type="PANTHER" id="PTHR10098">
    <property type="entry name" value="RAPSYN-RELATED"/>
    <property type="match status" value="1"/>
</dbReference>